<organism evidence="2 3">
    <name type="scientific">Portunus trituberculatus</name>
    <name type="common">Swimming crab</name>
    <name type="synonym">Neptunus trituberculatus</name>
    <dbReference type="NCBI Taxonomy" id="210409"/>
    <lineage>
        <taxon>Eukaryota</taxon>
        <taxon>Metazoa</taxon>
        <taxon>Ecdysozoa</taxon>
        <taxon>Arthropoda</taxon>
        <taxon>Crustacea</taxon>
        <taxon>Multicrustacea</taxon>
        <taxon>Malacostraca</taxon>
        <taxon>Eumalacostraca</taxon>
        <taxon>Eucarida</taxon>
        <taxon>Decapoda</taxon>
        <taxon>Pleocyemata</taxon>
        <taxon>Brachyura</taxon>
        <taxon>Eubrachyura</taxon>
        <taxon>Portunoidea</taxon>
        <taxon>Portunidae</taxon>
        <taxon>Portuninae</taxon>
        <taxon>Portunus</taxon>
    </lineage>
</organism>
<protein>
    <submittedName>
        <fullName evidence="2">Uncharacterized protein</fullName>
    </submittedName>
</protein>
<proteinExistence type="predicted"/>
<sequence length="154" mass="15481">MTGQSSSSLTLQVLTFQVSIFTVVEAVVVEARFLYNPGSSGLFGVINSGIPADTFVKGGSLRGANQFLDVTSTFDQANGCGTFPRVSTTSGAAGVVPCTFSGLDGVSGDGSFGFIPFPSQQGTTFLVEQGGSFIGGQLFGQAGASGTGPQQSGS</sequence>
<keyword evidence="3" id="KW-1185">Reference proteome</keyword>
<keyword evidence="1" id="KW-0732">Signal</keyword>
<feature type="signal peptide" evidence="1">
    <location>
        <begin position="1"/>
        <end position="26"/>
    </location>
</feature>
<comment type="caution">
    <text evidence="2">The sequence shown here is derived from an EMBL/GenBank/DDBJ whole genome shotgun (WGS) entry which is preliminary data.</text>
</comment>
<feature type="chain" id="PRO_5023086986" evidence="1">
    <location>
        <begin position="27"/>
        <end position="154"/>
    </location>
</feature>
<gene>
    <name evidence="2" type="ORF">E2C01_037223</name>
</gene>
<name>A0A5B7FER0_PORTR</name>
<dbReference type="Proteomes" id="UP000324222">
    <property type="component" value="Unassembled WGS sequence"/>
</dbReference>
<evidence type="ECO:0000313" key="2">
    <source>
        <dbReference type="EMBL" id="MPC43573.1"/>
    </source>
</evidence>
<evidence type="ECO:0000313" key="3">
    <source>
        <dbReference type="Proteomes" id="UP000324222"/>
    </source>
</evidence>
<dbReference type="EMBL" id="VSRR010005895">
    <property type="protein sequence ID" value="MPC43573.1"/>
    <property type="molecule type" value="Genomic_DNA"/>
</dbReference>
<evidence type="ECO:0000256" key="1">
    <source>
        <dbReference type="SAM" id="SignalP"/>
    </source>
</evidence>
<dbReference type="AlphaFoldDB" id="A0A5B7FER0"/>
<accession>A0A5B7FER0</accession>
<reference evidence="2 3" key="1">
    <citation type="submission" date="2019-05" db="EMBL/GenBank/DDBJ databases">
        <title>Another draft genome of Portunus trituberculatus and its Hox gene families provides insights of decapod evolution.</title>
        <authorList>
            <person name="Jeong J.-H."/>
            <person name="Song I."/>
            <person name="Kim S."/>
            <person name="Choi T."/>
            <person name="Kim D."/>
            <person name="Ryu S."/>
            <person name="Kim W."/>
        </authorList>
    </citation>
    <scope>NUCLEOTIDE SEQUENCE [LARGE SCALE GENOMIC DNA]</scope>
    <source>
        <tissue evidence="2">Muscle</tissue>
    </source>
</reference>